<dbReference type="Gene3D" id="3.30.2300.10">
    <property type="entry name" value="THUMP superfamily"/>
    <property type="match status" value="1"/>
</dbReference>
<evidence type="ECO:0000259" key="4">
    <source>
        <dbReference type="PROSITE" id="PS51165"/>
    </source>
</evidence>
<feature type="region of interest" description="Disordered" evidence="3">
    <location>
        <begin position="1"/>
        <end position="24"/>
    </location>
</feature>
<proteinExistence type="predicted"/>
<feature type="compositionally biased region" description="Low complexity" evidence="3">
    <location>
        <begin position="8"/>
        <end position="24"/>
    </location>
</feature>
<dbReference type="EMBL" id="CCBN010000001">
    <property type="protein sequence ID" value="CDO51616.1"/>
    <property type="molecule type" value="Genomic_DNA"/>
</dbReference>
<dbReference type="PANTHER" id="PTHR13452:SF10">
    <property type="entry name" value="THUMP DOMAIN-CONTAINING PROTEIN 1"/>
    <property type="match status" value="1"/>
</dbReference>
<dbReference type="GO" id="GO:0003723">
    <property type="term" value="F:RNA binding"/>
    <property type="evidence" value="ECO:0007669"/>
    <property type="project" value="UniProtKB-UniRule"/>
</dbReference>
<dbReference type="Pfam" id="PF02926">
    <property type="entry name" value="THUMP"/>
    <property type="match status" value="1"/>
</dbReference>
<keyword evidence="6" id="KW-1185">Reference proteome</keyword>
<name>A0A0J9X2R3_GEOCN</name>
<dbReference type="Proteomes" id="UP000242525">
    <property type="component" value="Unassembled WGS sequence"/>
</dbReference>
<comment type="caution">
    <text evidence="5">The sequence shown here is derived from an EMBL/GenBank/DDBJ whole genome shotgun (WGS) entry which is preliminary data.</text>
</comment>
<evidence type="ECO:0000313" key="6">
    <source>
        <dbReference type="Proteomes" id="UP000242525"/>
    </source>
</evidence>
<dbReference type="SMART" id="SM00981">
    <property type="entry name" value="THUMP"/>
    <property type="match status" value="1"/>
</dbReference>
<evidence type="ECO:0000256" key="2">
    <source>
        <dbReference type="SAM" id="Coils"/>
    </source>
</evidence>
<dbReference type="InterPro" id="IPR004114">
    <property type="entry name" value="THUMP_dom"/>
</dbReference>
<dbReference type="AlphaFoldDB" id="A0A0J9X2R3"/>
<evidence type="ECO:0000313" key="5">
    <source>
        <dbReference type="EMBL" id="CDO51616.1"/>
    </source>
</evidence>
<dbReference type="OrthoDB" id="367221at2759"/>
<dbReference type="FunFam" id="3.30.2300.10:FF:000001">
    <property type="entry name" value="THUMP domain-containing protein 1"/>
    <property type="match status" value="1"/>
</dbReference>
<evidence type="ECO:0000256" key="3">
    <source>
        <dbReference type="SAM" id="MobiDB-lite"/>
    </source>
</evidence>
<protein>
    <submittedName>
        <fullName evidence="5">Similar to Saccharomyces cerevisiae YGL232W TAN1 Putative tRNA acetyltransferase</fullName>
    </submittedName>
</protein>
<dbReference type="GO" id="GO:0006400">
    <property type="term" value="P:tRNA modification"/>
    <property type="evidence" value="ECO:0007669"/>
    <property type="project" value="InterPro"/>
</dbReference>
<dbReference type="InterPro" id="IPR040183">
    <property type="entry name" value="THUMPD1-like"/>
</dbReference>
<dbReference type="CDD" id="cd11717">
    <property type="entry name" value="THUMP_THUMPD1_like"/>
    <property type="match status" value="1"/>
</dbReference>
<keyword evidence="2" id="KW-0175">Coiled coil</keyword>
<feature type="coiled-coil region" evidence="2">
    <location>
        <begin position="64"/>
        <end position="112"/>
    </location>
</feature>
<accession>A0A0J9X2R3</accession>
<evidence type="ECO:0000256" key="1">
    <source>
        <dbReference type="PROSITE-ProRule" id="PRU00529"/>
    </source>
</evidence>
<sequence>MAKRKGDNNNMGSNKKSKKLSGANVEPGWSGIYVTCVRGKEAACKNEIVRIFDDYAHEFYGPELQRYLEDLKAEEENAPAAEEKQVFIEDLVAQEIAELKDANQAYKTREEKKKEFFSGYEIGCECVIFIRTRKPIDPVDLVLRICRDTQKTGTKRSRYAQRLTPVSLTGVATAEGFRKLAETVLNPIFHSGSPDQPAYKFAIRPTLRNHSILGRDEIIKTLAEIVCRSDGHSVDLKQYDKMIIVECYKSSIGMSVVDEFDSLERLNIQQIFEKAQNYGDDK</sequence>
<dbReference type="STRING" id="1173061.A0A0J9X2R3"/>
<reference evidence="5" key="1">
    <citation type="submission" date="2014-03" db="EMBL/GenBank/DDBJ databases">
        <authorList>
            <person name="Casaregola S."/>
        </authorList>
    </citation>
    <scope>NUCLEOTIDE SEQUENCE [LARGE SCALE GENOMIC DNA]</scope>
    <source>
        <strain evidence="5">CLIB 918</strain>
    </source>
</reference>
<organism evidence="5 6">
    <name type="scientific">Geotrichum candidum</name>
    <name type="common">Oospora lactis</name>
    <name type="synonym">Dipodascus geotrichum</name>
    <dbReference type="NCBI Taxonomy" id="1173061"/>
    <lineage>
        <taxon>Eukaryota</taxon>
        <taxon>Fungi</taxon>
        <taxon>Dikarya</taxon>
        <taxon>Ascomycota</taxon>
        <taxon>Saccharomycotina</taxon>
        <taxon>Dipodascomycetes</taxon>
        <taxon>Dipodascales</taxon>
        <taxon>Dipodascaceae</taxon>
        <taxon>Geotrichum</taxon>
    </lineage>
</organism>
<dbReference type="SUPFAM" id="SSF143437">
    <property type="entry name" value="THUMP domain-like"/>
    <property type="match status" value="1"/>
</dbReference>
<dbReference type="PROSITE" id="PS51165">
    <property type="entry name" value="THUMP"/>
    <property type="match status" value="1"/>
</dbReference>
<feature type="domain" description="THUMP" evidence="4">
    <location>
        <begin position="148"/>
        <end position="258"/>
    </location>
</feature>
<dbReference type="PANTHER" id="PTHR13452">
    <property type="entry name" value="THUMP DOMAIN CONTAINING PROTEIN 1-RELATED"/>
    <property type="match status" value="1"/>
</dbReference>
<gene>
    <name evidence="5" type="ORF">BN980_GECA01s09327g</name>
</gene>
<keyword evidence="1" id="KW-0694">RNA-binding</keyword>